<dbReference type="Proteomes" id="UP000719412">
    <property type="component" value="Unassembled WGS sequence"/>
</dbReference>
<dbReference type="EMBL" id="JABDTM020014776">
    <property type="protein sequence ID" value="KAH0819340.1"/>
    <property type="molecule type" value="Genomic_DNA"/>
</dbReference>
<proteinExistence type="predicted"/>
<protein>
    <submittedName>
        <fullName evidence="1">Uncharacterized protein</fullName>
    </submittedName>
</protein>
<dbReference type="AlphaFoldDB" id="A0A8J6HIF2"/>
<sequence>MRLRRLRTDWQRLNPQQQVLHHHPGDHRLENTETCIWHLVDVTKTHMLLLGSTPKDFYKGRILIPVLLKDWTSGYWKPETFFLADLGIVDIQDLCELLTILTIIEEAPGRSTRSIAEELGLNRRHVWDVIHDEKHQPHHYTKVYSLQPQDLGARVFQVVLCGWMKQTSPEMECSISITNISTVWKIPT</sequence>
<name>A0A8J6HIF2_TENMO</name>
<reference evidence="1" key="1">
    <citation type="journal article" date="2020" name="J Insects Food Feed">
        <title>The yellow mealworm (Tenebrio molitor) genome: a resource for the emerging insects as food and feed industry.</title>
        <authorList>
            <person name="Eriksson T."/>
            <person name="Andere A."/>
            <person name="Kelstrup H."/>
            <person name="Emery V."/>
            <person name="Picard C."/>
        </authorList>
    </citation>
    <scope>NUCLEOTIDE SEQUENCE</scope>
    <source>
        <strain evidence="1">Stoneville</strain>
        <tissue evidence="1">Whole head</tissue>
    </source>
</reference>
<comment type="caution">
    <text evidence="1">The sequence shown here is derived from an EMBL/GenBank/DDBJ whole genome shotgun (WGS) entry which is preliminary data.</text>
</comment>
<evidence type="ECO:0000313" key="1">
    <source>
        <dbReference type="EMBL" id="KAH0819340.1"/>
    </source>
</evidence>
<reference evidence="1" key="2">
    <citation type="submission" date="2021-08" db="EMBL/GenBank/DDBJ databases">
        <authorList>
            <person name="Eriksson T."/>
        </authorList>
    </citation>
    <scope>NUCLEOTIDE SEQUENCE</scope>
    <source>
        <strain evidence="1">Stoneville</strain>
        <tissue evidence="1">Whole head</tissue>
    </source>
</reference>
<organism evidence="1 2">
    <name type="scientific">Tenebrio molitor</name>
    <name type="common">Yellow mealworm beetle</name>
    <dbReference type="NCBI Taxonomy" id="7067"/>
    <lineage>
        <taxon>Eukaryota</taxon>
        <taxon>Metazoa</taxon>
        <taxon>Ecdysozoa</taxon>
        <taxon>Arthropoda</taxon>
        <taxon>Hexapoda</taxon>
        <taxon>Insecta</taxon>
        <taxon>Pterygota</taxon>
        <taxon>Neoptera</taxon>
        <taxon>Endopterygota</taxon>
        <taxon>Coleoptera</taxon>
        <taxon>Polyphaga</taxon>
        <taxon>Cucujiformia</taxon>
        <taxon>Tenebrionidae</taxon>
        <taxon>Tenebrio</taxon>
    </lineage>
</organism>
<evidence type="ECO:0000313" key="2">
    <source>
        <dbReference type="Proteomes" id="UP000719412"/>
    </source>
</evidence>
<gene>
    <name evidence="1" type="ORF">GEV33_003451</name>
</gene>
<accession>A0A8J6HIF2</accession>
<keyword evidence="2" id="KW-1185">Reference proteome</keyword>